<protein>
    <submittedName>
        <fullName evidence="1">Uncharacterized protein</fullName>
    </submittedName>
</protein>
<evidence type="ECO:0000313" key="1">
    <source>
        <dbReference type="EMBL" id="MDT0264220.1"/>
    </source>
</evidence>
<name>A0ABU2JGV3_9ACTN</name>
<comment type="caution">
    <text evidence="1">The sequence shown here is derived from an EMBL/GenBank/DDBJ whole genome shotgun (WGS) entry which is preliminary data.</text>
</comment>
<evidence type="ECO:0000313" key="2">
    <source>
        <dbReference type="Proteomes" id="UP001183176"/>
    </source>
</evidence>
<accession>A0ABU2JGV3</accession>
<reference evidence="2" key="1">
    <citation type="submission" date="2023-07" db="EMBL/GenBank/DDBJ databases">
        <title>30 novel species of actinomycetes from the DSMZ collection.</title>
        <authorList>
            <person name="Nouioui I."/>
        </authorList>
    </citation>
    <scope>NUCLEOTIDE SEQUENCE [LARGE SCALE GENOMIC DNA]</scope>
    <source>
        <strain evidence="2">DSM 44399</strain>
    </source>
</reference>
<proteinExistence type="predicted"/>
<gene>
    <name evidence="1" type="ORF">RM423_22900</name>
</gene>
<dbReference type="Proteomes" id="UP001183176">
    <property type="component" value="Unassembled WGS sequence"/>
</dbReference>
<sequence>MKISFAPPLEGKDVLTFTSQVPMMAELSGWLALPLALVLLEVDALAASSVVGSELQAVSADEMVTAQRDTSAMRFLSIIDRLSRTQVG</sequence>
<organism evidence="1 2">
    <name type="scientific">Jatrophihabitans lederbergiae</name>
    <dbReference type="NCBI Taxonomy" id="3075547"/>
    <lineage>
        <taxon>Bacteria</taxon>
        <taxon>Bacillati</taxon>
        <taxon>Actinomycetota</taxon>
        <taxon>Actinomycetes</taxon>
        <taxon>Jatrophihabitantales</taxon>
        <taxon>Jatrophihabitantaceae</taxon>
        <taxon>Jatrophihabitans</taxon>
    </lineage>
</organism>
<dbReference type="EMBL" id="JAVREH010000078">
    <property type="protein sequence ID" value="MDT0264220.1"/>
    <property type="molecule type" value="Genomic_DNA"/>
</dbReference>
<keyword evidence="2" id="KW-1185">Reference proteome</keyword>
<dbReference type="RefSeq" id="WP_311425361.1">
    <property type="nucleotide sequence ID" value="NZ_JAVREH010000078.1"/>
</dbReference>